<accession>A0ABM7XXL5</accession>
<evidence type="ECO:0000313" key="1">
    <source>
        <dbReference type="EMBL" id="BDG70235.1"/>
    </source>
</evidence>
<protein>
    <submittedName>
        <fullName evidence="1">Uncharacterized protein</fullName>
    </submittedName>
</protein>
<evidence type="ECO:0000313" key="2">
    <source>
        <dbReference type="Proteomes" id="UP000831327"/>
    </source>
</evidence>
<dbReference type="EMBL" id="AP025637">
    <property type="protein sequence ID" value="BDG70235.1"/>
    <property type="molecule type" value="Genomic_DNA"/>
</dbReference>
<dbReference type="Proteomes" id="UP000831327">
    <property type="component" value="Chromosome"/>
</dbReference>
<sequence>MKDNPPPIVLDFPGMTPAALGPDLFTRVLYCTRRAAEIYAPGAHHLCATYDPKTHEKTGYRLIVPDQKTALRVRRCHTLARDCRRMPWR</sequence>
<gene>
    <name evidence="1" type="ORF">Rmf_01640</name>
</gene>
<keyword evidence="2" id="KW-1185">Reference proteome</keyword>
<proteinExistence type="predicted"/>
<name>A0ABM7XXL5_9PROT</name>
<reference evidence="1 2" key="1">
    <citation type="journal article" date="2016" name="Microbes Environ.">
        <title>Phylogenetically diverse aerobic anoxygenic phototrophic bacteria isolated from epilithic biofilms in Tama river, Japan.</title>
        <authorList>
            <person name="Hirose S."/>
            <person name="Matsuura K."/>
            <person name="Haruta S."/>
        </authorList>
    </citation>
    <scope>NUCLEOTIDE SEQUENCE [LARGE SCALE GENOMIC DNA]</scope>
    <source>
        <strain evidence="1 2">S08</strain>
    </source>
</reference>
<organism evidence="1 2">
    <name type="scientific">Roseomonas fluvialis</name>
    <dbReference type="NCBI Taxonomy" id="1750527"/>
    <lineage>
        <taxon>Bacteria</taxon>
        <taxon>Pseudomonadati</taxon>
        <taxon>Pseudomonadota</taxon>
        <taxon>Alphaproteobacteria</taxon>
        <taxon>Acetobacterales</taxon>
        <taxon>Roseomonadaceae</taxon>
        <taxon>Roseomonas</taxon>
    </lineage>
</organism>